<proteinExistence type="predicted"/>
<dbReference type="PANTHER" id="PTHR42878">
    <property type="entry name" value="TWO-COMPONENT HISTIDINE KINASE"/>
    <property type="match status" value="1"/>
</dbReference>
<dbReference type="InterPro" id="IPR036097">
    <property type="entry name" value="HisK_dim/P_sf"/>
</dbReference>
<dbReference type="InterPro" id="IPR004358">
    <property type="entry name" value="Sig_transdc_His_kin-like_C"/>
</dbReference>
<dbReference type="KEGG" id="sual:KDD17_11165"/>
<keyword evidence="4" id="KW-0808">Transferase</keyword>
<dbReference type="InterPro" id="IPR050351">
    <property type="entry name" value="BphY/WalK/GraS-like"/>
</dbReference>
<sequence length="248" mass="27029">MQQSPLVDGPVADAAPIAAPTQDIDDFIYLMSHDVRASVRALLELPQWIAEDLSDAGISVTGSVAQSIDLMNRHTARLDRMLADLLAYSRVGRMQETREVDFSAALDEVLGAVKLPEGFRLIRHFGCARGVMGEQDILTLWSALISNAVKHHDRDTGKIAVQTMQEGEMIRFTVMDDGPGIEEPMRARALEAMTTLRPRDEVEGTGMGLANVRKMASHYGGSITLSAARPDGRGLRVDLLLPANIVPD</sequence>
<dbReference type="GO" id="GO:0000155">
    <property type="term" value="F:phosphorelay sensor kinase activity"/>
    <property type="evidence" value="ECO:0007669"/>
    <property type="project" value="InterPro"/>
</dbReference>
<dbReference type="Gene3D" id="1.10.287.130">
    <property type="match status" value="1"/>
</dbReference>
<dbReference type="GO" id="GO:0007234">
    <property type="term" value="P:osmosensory signaling via phosphorelay pathway"/>
    <property type="evidence" value="ECO:0007669"/>
    <property type="project" value="TreeGrafter"/>
</dbReference>
<keyword evidence="5 7" id="KW-0418">Kinase</keyword>
<dbReference type="InterPro" id="IPR003594">
    <property type="entry name" value="HATPase_dom"/>
</dbReference>
<comment type="catalytic activity">
    <reaction evidence="1">
        <text>ATP + protein L-histidine = ADP + protein N-phospho-L-histidine.</text>
        <dbReference type="EC" id="2.7.13.3"/>
    </reaction>
</comment>
<evidence type="ECO:0000256" key="4">
    <source>
        <dbReference type="ARBA" id="ARBA00022679"/>
    </source>
</evidence>
<dbReference type="GO" id="GO:0000156">
    <property type="term" value="F:phosphorelay response regulator activity"/>
    <property type="evidence" value="ECO:0007669"/>
    <property type="project" value="TreeGrafter"/>
</dbReference>
<dbReference type="SUPFAM" id="SSF47384">
    <property type="entry name" value="Homodimeric domain of signal transducing histidine kinase"/>
    <property type="match status" value="1"/>
</dbReference>
<dbReference type="InterPro" id="IPR003661">
    <property type="entry name" value="HisK_dim/P_dom"/>
</dbReference>
<dbReference type="Pfam" id="PF02518">
    <property type="entry name" value="HATPase_c"/>
    <property type="match status" value="1"/>
</dbReference>
<dbReference type="PRINTS" id="PR00344">
    <property type="entry name" value="BCTRLSENSOR"/>
</dbReference>
<reference evidence="7" key="1">
    <citation type="submission" date="2021-04" db="EMBL/GenBank/DDBJ databases">
        <title>Complete genome sequence for Sulfitobacter sp. strain JK7-1.</title>
        <authorList>
            <person name="Park S.-J."/>
        </authorList>
    </citation>
    <scope>NUCLEOTIDE SEQUENCE</scope>
    <source>
        <strain evidence="7">JK7-1</strain>
    </source>
</reference>
<evidence type="ECO:0000256" key="5">
    <source>
        <dbReference type="ARBA" id="ARBA00022777"/>
    </source>
</evidence>
<organism evidence="7 8">
    <name type="scientific">Sulfitobacter albidus</name>
    <dbReference type="NCBI Taxonomy" id="2829501"/>
    <lineage>
        <taxon>Bacteria</taxon>
        <taxon>Pseudomonadati</taxon>
        <taxon>Pseudomonadota</taxon>
        <taxon>Alphaproteobacteria</taxon>
        <taxon>Rhodobacterales</taxon>
        <taxon>Roseobacteraceae</taxon>
        <taxon>Sulfitobacter</taxon>
    </lineage>
</organism>
<dbReference type="CDD" id="cd00082">
    <property type="entry name" value="HisKA"/>
    <property type="match status" value="1"/>
</dbReference>
<dbReference type="PANTHER" id="PTHR42878:SF15">
    <property type="entry name" value="BACTERIOPHYTOCHROME"/>
    <property type="match status" value="1"/>
</dbReference>
<dbReference type="InterPro" id="IPR036890">
    <property type="entry name" value="HATPase_C_sf"/>
</dbReference>
<evidence type="ECO:0000256" key="1">
    <source>
        <dbReference type="ARBA" id="ARBA00000085"/>
    </source>
</evidence>
<evidence type="ECO:0000313" key="7">
    <source>
        <dbReference type="EMBL" id="QUJ75522.1"/>
    </source>
</evidence>
<dbReference type="PROSITE" id="PS50109">
    <property type="entry name" value="HIS_KIN"/>
    <property type="match status" value="1"/>
</dbReference>
<dbReference type="Gene3D" id="3.30.565.10">
    <property type="entry name" value="Histidine kinase-like ATPase, C-terminal domain"/>
    <property type="match status" value="1"/>
</dbReference>
<evidence type="ECO:0000256" key="2">
    <source>
        <dbReference type="ARBA" id="ARBA00012438"/>
    </source>
</evidence>
<dbReference type="EC" id="2.7.13.3" evidence="2"/>
<dbReference type="Proteomes" id="UP000683291">
    <property type="component" value="Chromosome 1"/>
</dbReference>
<keyword evidence="8" id="KW-1185">Reference proteome</keyword>
<feature type="domain" description="Histidine kinase" evidence="6">
    <location>
        <begin position="30"/>
        <end position="245"/>
    </location>
</feature>
<dbReference type="SUPFAM" id="SSF55874">
    <property type="entry name" value="ATPase domain of HSP90 chaperone/DNA topoisomerase II/histidine kinase"/>
    <property type="match status" value="1"/>
</dbReference>
<dbReference type="RefSeq" id="WP_212703727.1">
    <property type="nucleotide sequence ID" value="NZ_CP073581.1"/>
</dbReference>
<dbReference type="GO" id="GO:0030295">
    <property type="term" value="F:protein kinase activator activity"/>
    <property type="evidence" value="ECO:0007669"/>
    <property type="project" value="TreeGrafter"/>
</dbReference>
<dbReference type="InterPro" id="IPR005467">
    <property type="entry name" value="His_kinase_dom"/>
</dbReference>
<accession>A0A975JBX2</accession>
<dbReference type="AlphaFoldDB" id="A0A975JBX2"/>
<keyword evidence="3" id="KW-0597">Phosphoprotein</keyword>
<evidence type="ECO:0000259" key="6">
    <source>
        <dbReference type="PROSITE" id="PS50109"/>
    </source>
</evidence>
<dbReference type="EMBL" id="CP073581">
    <property type="protein sequence ID" value="QUJ75522.1"/>
    <property type="molecule type" value="Genomic_DNA"/>
</dbReference>
<gene>
    <name evidence="7" type="ORF">KDD17_11165</name>
</gene>
<evidence type="ECO:0000256" key="3">
    <source>
        <dbReference type="ARBA" id="ARBA00022553"/>
    </source>
</evidence>
<evidence type="ECO:0000313" key="8">
    <source>
        <dbReference type="Proteomes" id="UP000683291"/>
    </source>
</evidence>
<name>A0A975JBX2_9RHOB</name>
<protein>
    <recommendedName>
        <fullName evidence="2">histidine kinase</fullName>
        <ecNumber evidence="2">2.7.13.3</ecNumber>
    </recommendedName>
</protein>
<dbReference type="SMART" id="SM00387">
    <property type="entry name" value="HATPase_c"/>
    <property type="match status" value="1"/>
</dbReference>